<keyword evidence="3 10" id="KW-0653">Protein transport</keyword>
<gene>
    <name evidence="14" type="ORF">INT48_006870</name>
</gene>
<keyword evidence="4" id="KW-0811">Translocation</keyword>
<dbReference type="InterPro" id="IPR036388">
    <property type="entry name" value="WH-like_DNA-bd_sf"/>
</dbReference>
<name>A0A8H7SLC9_9FUNG</name>
<evidence type="ECO:0000256" key="4">
    <source>
        <dbReference type="ARBA" id="ARBA00023010"/>
    </source>
</evidence>
<dbReference type="PANTHER" id="PTHR23058">
    <property type="entry name" value="PEROXISOMAL MEMBRANE PROTEIN PEX14"/>
    <property type="match status" value="1"/>
</dbReference>
<comment type="caution">
    <text evidence="14">The sequence shown here is derived from an EMBL/GenBank/DDBJ whole genome shotgun (WGS) entry which is preliminary data.</text>
</comment>
<proteinExistence type="inferred from homology"/>
<evidence type="ECO:0000313" key="14">
    <source>
        <dbReference type="EMBL" id="KAG2230565.1"/>
    </source>
</evidence>
<evidence type="ECO:0000256" key="1">
    <source>
        <dbReference type="ARBA" id="ARBA00005443"/>
    </source>
</evidence>
<dbReference type="PANTHER" id="PTHR23058:SF0">
    <property type="entry name" value="PEROXISOMAL MEMBRANE PROTEIN PEX14"/>
    <property type="match status" value="1"/>
</dbReference>
<keyword evidence="15" id="KW-1185">Reference proteome</keyword>
<evidence type="ECO:0000256" key="10">
    <source>
        <dbReference type="RuleBase" id="RU367032"/>
    </source>
</evidence>
<protein>
    <recommendedName>
        <fullName evidence="7 10">Peroxisomal membrane protein PEX14</fullName>
    </recommendedName>
    <alternativeName>
        <fullName evidence="8 10">Peroxin-14</fullName>
    </alternativeName>
</protein>
<feature type="transmembrane region" description="Helical" evidence="12">
    <location>
        <begin position="146"/>
        <end position="168"/>
    </location>
</feature>
<evidence type="ECO:0000313" key="15">
    <source>
        <dbReference type="Proteomes" id="UP000613177"/>
    </source>
</evidence>
<dbReference type="Gene3D" id="1.10.10.10">
    <property type="entry name" value="Winged helix-like DNA-binding domain superfamily/Winged helix DNA-binding domain"/>
    <property type="match status" value="1"/>
</dbReference>
<dbReference type="EMBL" id="JAEPRE010000194">
    <property type="protein sequence ID" value="KAG2230565.1"/>
    <property type="molecule type" value="Genomic_DNA"/>
</dbReference>
<dbReference type="InterPro" id="IPR025655">
    <property type="entry name" value="PEX14"/>
</dbReference>
<dbReference type="InterPro" id="IPR006785">
    <property type="entry name" value="Pex14_N"/>
</dbReference>
<evidence type="ECO:0000256" key="11">
    <source>
        <dbReference type="SAM" id="MobiDB-lite"/>
    </source>
</evidence>
<dbReference type="AlphaFoldDB" id="A0A8H7SLC9"/>
<comment type="similarity">
    <text evidence="1 10">Belongs to the peroxin-14 family.</text>
</comment>
<feature type="domain" description="Peroxisome membrane anchor protein Pex14p N-terminal" evidence="13">
    <location>
        <begin position="42"/>
        <end position="86"/>
    </location>
</feature>
<keyword evidence="12" id="KW-0812">Transmembrane</keyword>
<organism evidence="14 15">
    <name type="scientific">Thamnidium elegans</name>
    <dbReference type="NCBI Taxonomy" id="101142"/>
    <lineage>
        <taxon>Eukaryota</taxon>
        <taxon>Fungi</taxon>
        <taxon>Fungi incertae sedis</taxon>
        <taxon>Mucoromycota</taxon>
        <taxon>Mucoromycotina</taxon>
        <taxon>Mucoromycetes</taxon>
        <taxon>Mucorales</taxon>
        <taxon>Mucorineae</taxon>
        <taxon>Mucoraceae</taxon>
        <taxon>Thamnidium</taxon>
    </lineage>
</organism>
<dbReference type="GO" id="GO:0005102">
    <property type="term" value="F:signaling receptor binding"/>
    <property type="evidence" value="ECO:0007669"/>
    <property type="project" value="TreeGrafter"/>
</dbReference>
<evidence type="ECO:0000256" key="9">
    <source>
        <dbReference type="ARBA" id="ARBA00046271"/>
    </source>
</evidence>
<keyword evidence="6 10" id="KW-0576">Peroxisome</keyword>
<keyword evidence="12" id="KW-1133">Transmembrane helix</keyword>
<comment type="subcellular location">
    <subcellularLocation>
        <location evidence="9 10">Peroxisome membrane</location>
    </subcellularLocation>
</comment>
<dbReference type="Pfam" id="PF04695">
    <property type="entry name" value="Pex14_N"/>
    <property type="match status" value="1"/>
</dbReference>
<feature type="region of interest" description="Disordered" evidence="11">
    <location>
        <begin position="1"/>
        <end position="20"/>
    </location>
</feature>
<evidence type="ECO:0000256" key="12">
    <source>
        <dbReference type="SAM" id="Phobius"/>
    </source>
</evidence>
<evidence type="ECO:0000256" key="5">
    <source>
        <dbReference type="ARBA" id="ARBA00023136"/>
    </source>
</evidence>
<keyword evidence="2 10" id="KW-0813">Transport</keyword>
<reference evidence="14" key="1">
    <citation type="submission" date="2021-01" db="EMBL/GenBank/DDBJ databases">
        <title>Metabolic potential, ecology and presence of endohyphal bacteria is reflected in genomic diversity of Mucoromycotina.</title>
        <authorList>
            <person name="Muszewska A."/>
            <person name="Okrasinska A."/>
            <person name="Steczkiewicz K."/>
            <person name="Drgas O."/>
            <person name="Orlowska M."/>
            <person name="Perlinska-Lenart U."/>
            <person name="Aleksandrzak-Piekarczyk T."/>
            <person name="Szatraj K."/>
            <person name="Zielenkiewicz U."/>
            <person name="Pilsyk S."/>
            <person name="Malc E."/>
            <person name="Mieczkowski P."/>
            <person name="Kruszewska J.S."/>
            <person name="Biernat P."/>
            <person name="Pawlowska J."/>
        </authorList>
    </citation>
    <scope>NUCLEOTIDE SEQUENCE</scope>
    <source>
        <strain evidence="14">WA0000018081</strain>
    </source>
</reference>
<keyword evidence="5 10" id="KW-0472">Membrane</keyword>
<evidence type="ECO:0000256" key="2">
    <source>
        <dbReference type="ARBA" id="ARBA00022448"/>
    </source>
</evidence>
<dbReference type="Proteomes" id="UP000613177">
    <property type="component" value="Unassembled WGS sequence"/>
</dbReference>
<dbReference type="GO" id="GO:1990429">
    <property type="term" value="C:peroxisomal importomer complex"/>
    <property type="evidence" value="ECO:0007669"/>
    <property type="project" value="TreeGrafter"/>
</dbReference>
<accession>A0A8H7SLC9</accession>
<evidence type="ECO:0000256" key="7">
    <source>
        <dbReference type="ARBA" id="ARBA00029502"/>
    </source>
</evidence>
<evidence type="ECO:0000256" key="8">
    <source>
        <dbReference type="ARBA" id="ARBA00029691"/>
    </source>
</evidence>
<sequence>MSDSPKPDYQPSSVESTPAITATIPATTAVTEPQTAIVSPLREDLINSAVSFLSSANVRSADKGKKVAFLQKKGLNQAEIDEAFKRAGSDDQTSSVIPATTTNNYTPPPQQQQHAPVLPSRNVNYGPPQIVYYPQPPNPPVPVEKVFAMAVVLGMGAVGLTAGVIGILRRFIAPIFNRIAEYQRTRYNQRQEIADKLAKSIKSFNTENDDLDALIDQGDENTVVDALVKHQTDLSTKIDQLVAVSRERLAVQLKHKTYDDFRTQLTGLRNVMNDTSPYNYNSYHPGSHFNRQGGGDSPAVSGLKSDIRSLKAVLLNRRNFPTA</sequence>
<evidence type="ECO:0000259" key="13">
    <source>
        <dbReference type="Pfam" id="PF04695"/>
    </source>
</evidence>
<evidence type="ECO:0000256" key="3">
    <source>
        <dbReference type="ARBA" id="ARBA00022927"/>
    </source>
</evidence>
<comment type="function">
    <text evidence="10">Component of the PEX13-PEX14 docking complex, a translocon channel that specifically mediates the import of peroxisomal cargo proteins bound to PEX5 receptor. The PEX13-PEX14 docking complex forms a large import pore which can be opened to a diameter of about 9 nm. Mechanistically, PEX5 receptor along with cargo proteins associates with the PEX14 subunit of the PEX13-PEX14 docking complex in the cytosol, leading to the insertion of the receptor into the organelle membrane with the concomitant translocation of the cargo into the peroxisome matrix.</text>
</comment>
<evidence type="ECO:0000256" key="6">
    <source>
        <dbReference type="ARBA" id="ARBA00023140"/>
    </source>
</evidence>
<dbReference type="GO" id="GO:0005778">
    <property type="term" value="C:peroxisomal membrane"/>
    <property type="evidence" value="ECO:0007669"/>
    <property type="project" value="UniProtKB-SubCell"/>
</dbReference>
<dbReference type="GO" id="GO:0016560">
    <property type="term" value="P:protein import into peroxisome matrix, docking"/>
    <property type="evidence" value="ECO:0007669"/>
    <property type="project" value="UniProtKB-UniRule"/>
</dbReference>